<dbReference type="GO" id="GO:0007165">
    <property type="term" value="P:signal transduction"/>
    <property type="evidence" value="ECO:0007669"/>
    <property type="project" value="InterPro"/>
</dbReference>
<feature type="domain" description="HD" evidence="3">
    <location>
        <begin position="315"/>
        <end position="437"/>
    </location>
</feature>
<evidence type="ECO:0000259" key="3">
    <source>
        <dbReference type="PROSITE" id="PS51831"/>
    </source>
</evidence>
<dbReference type="InterPro" id="IPR006674">
    <property type="entry name" value="HD_domain"/>
</dbReference>
<keyword evidence="1" id="KW-0472">Membrane</keyword>
<dbReference type="PANTHER" id="PTHR43155:SF2">
    <property type="entry name" value="CYCLIC DI-GMP PHOSPHODIESTERASE PA4108"/>
    <property type="match status" value="1"/>
</dbReference>
<reference evidence="5 6" key="1">
    <citation type="journal article" date="2016" name="Nat. Commun.">
        <title>Thousands of microbial genomes shed light on interconnected biogeochemical processes in an aquifer system.</title>
        <authorList>
            <person name="Anantharaman K."/>
            <person name="Brown C.T."/>
            <person name="Hug L.A."/>
            <person name="Sharon I."/>
            <person name="Castelle C.J."/>
            <person name="Probst A.J."/>
            <person name="Thomas B.C."/>
            <person name="Singh A."/>
            <person name="Wilkins M.J."/>
            <person name="Karaoz U."/>
            <person name="Brodie E.L."/>
            <person name="Williams K.H."/>
            <person name="Hubbard S.S."/>
            <person name="Banfield J.F."/>
        </authorList>
    </citation>
    <scope>NUCLEOTIDE SEQUENCE [LARGE SCALE GENOMIC DNA]</scope>
</reference>
<comment type="caution">
    <text evidence="5">The sequence shown here is derived from an EMBL/GenBank/DDBJ whole genome shotgun (WGS) entry which is preliminary data.</text>
</comment>
<dbReference type="CDD" id="cd06225">
    <property type="entry name" value="HAMP"/>
    <property type="match status" value="1"/>
</dbReference>
<dbReference type="PANTHER" id="PTHR43155">
    <property type="entry name" value="CYCLIC DI-GMP PHOSPHODIESTERASE PA4108-RELATED"/>
    <property type="match status" value="1"/>
</dbReference>
<dbReference type="NCBIfam" id="TIGR00277">
    <property type="entry name" value="HDIG"/>
    <property type="match status" value="1"/>
</dbReference>
<gene>
    <name evidence="5" type="ORF">A2W05_08700</name>
</gene>
<dbReference type="PROSITE" id="PS50885">
    <property type="entry name" value="HAMP"/>
    <property type="match status" value="1"/>
</dbReference>
<dbReference type="Gene3D" id="1.10.3210.10">
    <property type="entry name" value="Hypothetical protein af1432"/>
    <property type="match status" value="1"/>
</dbReference>
<dbReference type="Pfam" id="PF13185">
    <property type="entry name" value="GAF_2"/>
    <property type="match status" value="1"/>
</dbReference>
<dbReference type="EMBL" id="MGDE01000186">
    <property type="protein sequence ID" value="OGL44386.1"/>
    <property type="molecule type" value="Genomic_DNA"/>
</dbReference>
<keyword evidence="1" id="KW-1133">Transmembrane helix</keyword>
<dbReference type="PROSITE" id="PS51832">
    <property type="entry name" value="HD_GYP"/>
    <property type="match status" value="1"/>
</dbReference>
<dbReference type="InterPro" id="IPR006675">
    <property type="entry name" value="HDIG_dom"/>
</dbReference>
<feature type="domain" description="HD-GYP" evidence="4">
    <location>
        <begin position="293"/>
        <end position="482"/>
    </location>
</feature>
<dbReference type="Proteomes" id="UP000178797">
    <property type="component" value="Unassembled WGS sequence"/>
</dbReference>
<dbReference type="Pfam" id="PF13487">
    <property type="entry name" value="HD_5"/>
    <property type="match status" value="1"/>
</dbReference>
<evidence type="ECO:0000259" key="2">
    <source>
        <dbReference type="PROSITE" id="PS50885"/>
    </source>
</evidence>
<dbReference type="InterPro" id="IPR003660">
    <property type="entry name" value="HAMP_dom"/>
</dbReference>
<sequence>MSKKKETDSAKELGIGNKLFRIFSLTIILPALISIYLVINYNLPEEYSKYQFIVILFFEVVIICLGIYLSSRMVSSIIKTVSAIKEVAEGNVSKRLTESAKEEISGIAINFNKITSRLENTVKNLEASKEQMRKMLFKIGGIISSPVEIDKVMQIFLSTTIQVLEGEKGFVFMHDNEKESLRLLVNVNATEEDLKYYENCREEGIIKKVISEKRSVRISINDTLGNNEVLSPIDKSRTSISAPIILGGSILGVISLADKKSGGEFLEDELFLLENLSTQIAMAFENSRLRKNAEKSYFETVIALATAVDSRDEYTIGHSKQVSKYAVAIAEKMGLAQKDIDVLRDASLLHDIGKIGMPDELLRNADELTKDEKDMVWKHPVTGENILKPVESLSKLCPIVRHHHERYDGNGYPDGLQGRDIPLLARIVMLADSYDAMRSDRSYQKGKSSEEAIAEIKKCSGLQFDPLCIKAFVEYLETSNEK</sequence>
<dbReference type="CDD" id="cd00077">
    <property type="entry name" value="HDc"/>
    <property type="match status" value="1"/>
</dbReference>
<dbReference type="SMART" id="SM00471">
    <property type="entry name" value="HDc"/>
    <property type="match status" value="1"/>
</dbReference>
<dbReference type="SUPFAM" id="SSF55781">
    <property type="entry name" value="GAF domain-like"/>
    <property type="match status" value="1"/>
</dbReference>
<dbReference type="SMART" id="SM00304">
    <property type="entry name" value="HAMP"/>
    <property type="match status" value="1"/>
</dbReference>
<dbReference type="GO" id="GO:0016020">
    <property type="term" value="C:membrane"/>
    <property type="evidence" value="ECO:0007669"/>
    <property type="project" value="InterPro"/>
</dbReference>
<accession>A0A1F7RS57</accession>
<dbReference type="InterPro" id="IPR003607">
    <property type="entry name" value="HD/PDEase_dom"/>
</dbReference>
<evidence type="ECO:0000256" key="1">
    <source>
        <dbReference type="SAM" id="Phobius"/>
    </source>
</evidence>
<protein>
    <recommendedName>
        <fullName evidence="7">HD-GYP domain-containing protein</fullName>
    </recommendedName>
</protein>
<evidence type="ECO:0000313" key="6">
    <source>
        <dbReference type="Proteomes" id="UP000178797"/>
    </source>
</evidence>
<dbReference type="Gene3D" id="6.10.340.10">
    <property type="match status" value="1"/>
</dbReference>
<feature type="transmembrane region" description="Helical" evidence="1">
    <location>
        <begin position="20"/>
        <end position="39"/>
    </location>
</feature>
<feature type="domain" description="HAMP" evidence="2">
    <location>
        <begin position="71"/>
        <end position="123"/>
    </location>
</feature>
<dbReference type="SUPFAM" id="SSF109604">
    <property type="entry name" value="HD-domain/PDEase-like"/>
    <property type="match status" value="1"/>
</dbReference>
<dbReference type="InterPro" id="IPR029016">
    <property type="entry name" value="GAF-like_dom_sf"/>
</dbReference>
<feature type="transmembrane region" description="Helical" evidence="1">
    <location>
        <begin position="51"/>
        <end position="69"/>
    </location>
</feature>
<evidence type="ECO:0000259" key="4">
    <source>
        <dbReference type="PROSITE" id="PS51832"/>
    </source>
</evidence>
<dbReference type="InterPro" id="IPR003018">
    <property type="entry name" value="GAF"/>
</dbReference>
<name>A0A1F7RS57_9BACT</name>
<dbReference type="InterPro" id="IPR037522">
    <property type="entry name" value="HD_GYP_dom"/>
</dbReference>
<dbReference type="Gene3D" id="3.30.450.40">
    <property type="match status" value="1"/>
</dbReference>
<proteinExistence type="predicted"/>
<dbReference type="SMART" id="SM00065">
    <property type="entry name" value="GAF"/>
    <property type="match status" value="1"/>
</dbReference>
<keyword evidence="1" id="KW-0812">Transmembrane</keyword>
<dbReference type="PROSITE" id="PS51831">
    <property type="entry name" value="HD"/>
    <property type="match status" value="1"/>
</dbReference>
<evidence type="ECO:0000313" key="5">
    <source>
        <dbReference type="EMBL" id="OGL44386.1"/>
    </source>
</evidence>
<evidence type="ECO:0008006" key="7">
    <source>
        <dbReference type="Google" id="ProtNLM"/>
    </source>
</evidence>
<organism evidence="5 6">
    <name type="scientific">Candidatus Schekmanbacteria bacterium RBG_16_38_10</name>
    <dbReference type="NCBI Taxonomy" id="1817879"/>
    <lineage>
        <taxon>Bacteria</taxon>
        <taxon>Candidatus Schekmaniibacteriota</taxon>
    </lineage>
</organism>
<dbReference type="AlphaFoldDB" id="A0A1F7RS57"/>